<accession>A0AAF0XHP6</accession>
<dbReference type="InterPro" id="IPR036955">
    <property type="entry name" value="AP2/ERF_dom_sf"/>
</dbReference>
<dbReference type="InterPro" id="IPR050913">
    <property type="entry name" value="AP2/ERF_ERF"/>
</dbReference>
<comment type="subcellular location">
    <subcellularLocation>
        <location evidence="1">Nucleus</location>
    </subcellularLocation>
</comment>
<keyword evidence="3" id="KW-0238">DNA-binding</keyword>
<evidence type="ECO:0000256" key="3">
    <source>
        <dbReference type="ARBA" id="ARBA00023125"/>
    </source>
</evidence>
<dbReference type="GO" id="GO:0003677">
    <property type="term" value="F:DNA binding"/>
    <property type="evidence" value="ECO:0007669"/>
    <property type="project" value="UniProtKB-KW"/>
</dbReference>
<dbReference type="InterPro" id="IPR016177">
    <property type="entry name" value="DNA-bd_dom_sf"/>
</dbReference>
<dbReference type="EMBL" id="CP093349">
    <property type="protein sequence ID" value="WOH08188.1"/>
    <property type="molecule type" value="Genomic_DNA"/>
</dbReference>
<dbReference type="GO" id="GO:0003700">
    <property type="term" value="F:DNA-binding transcription factor activity"/>
    <property type="evidence" value="ECO:0007669"/>
    <property type="project" value="InterPro"/>
</dbReference>
<dbReference type="Gene3D" id="3.30.730.10">
    <property type="entry name" value="AP2/ERF domain"/>
    <property type="match status" value="1"/>
</dbReference>
<dbReference type="PANTHER" id="PTHR31194">
    <property type="entry name" value="SHN SHINE , DNA BINDING / TRANSCRIPTION FACTOR"/>
    <property type="match status" value="1"/>
</dbReference>
<name>A0AAF0XHP6_DAUCS</name>
<dbReference type="PRINTS" id="PR00367">
    <property type="entry name" value="ETHRSPELEMNT"/>
</dbReference>
<dbReference type="Proteomes" id="UP000077755">
    <property type="component" value="Chromosome 7"/>
</dbReference>
<evidence type="ECO:0000256" key="2">
    <source>
        <dbReference type="ARBA" id="ARBA00023015"/>
    </source>
</evidence>
<evidence type="ECO:0000313" key="8">
    <source>
        <dbReference type="Proteomes" id="UP000077755"/>
    </source>
</evidence>
<dbReference type="InterPro" id="IPR001471">
    <property type="entry name" value="AP2/ERF_dom"/>
</dbReference>
<dbReference type="CDD" id="cd00018">
    <property type="entry name" value="AP2"/>
    <property type="match status" value="1"/>
</dbReference>
<keyword evidence="5" id="KW-0539">Nucleus</keyword>
<evidence type="ECO:0000259" key="6">
    <source>
        <dbReference type="SMART" id="SM00380"/>
    </source>
</evidence>
<dbReference type="AlphaFoldDB" id="A0AAF0XHP6"/>
<evidence type="ECO:0000256" key="4">
    <source>
        <dbReference type="ARBA" id="ARBA00023163"/>
    </source>
</evidence>
<evidence type="ECO:0000256" key="1">
    <source>
        <dbReference type="ARBA" id="ARBA00004123"/>
    </source>
</evidence>
<keyword evidence="8" id="KW-1185">Reference proteome</keyword>
<evidence type="ECO:0000313" key="7">
    <source>
        <dbReference type="EMBL" id="WOH08188.1"/>
    </source>
</evidence>
<sequence>MVRPQQRYSGVRQRHWGSWISEIRDPVVKTRIWLGTFETVEDVVQAYDQVARLMWESIQEFKSPEEEYIEQIIQELLDYGPVELCSVIIFGKKDGLIKEP</sequence>
<dbReference type="GO" id="GO:0005634">
    <property type="term" value="C:nucleus"/>
    <property type="evidence" value="ECO:0007669"/>
    <property type="project" value="UniProtKB-SubCell"/>
</dbReference>
<protein>
    <recommendedName>
        <fullName evidence="6">AP2/ERF domain-containing protein</fullName>
    </recommendedName>
</protein>
<proteinExistence type="predicted"/>
<reference evidence="7" key="1">
    <citation type="journal article" date="2016" name="Nat. Genet.">
        <title>A high-quality carrot genome assembly provides new insights into carotenoid accumulation and asterid genome evolution.</title>
        <authorList>
            <person name="Iorizzo M."/>
            <person name="Ellison S."/>
            <person name="Senalik D."/>
            <person name="Zeng P."/>
            <person name="Satapoomin P."/>
            <person name="Huang J."/>
            <person name="Bowman M."/>
            <person name="Iovene M."/>
            <person name="Sanseverino W."/>
            <person name="Cavagnaro P."/>
            <person name="Yildiz M."/>
            <person name="Macko-Podgorni A."/>
            <person name="Moranska E."/>
            <person name="Grzebelus E."/>
            <person name="Grzebelus D."/>
            <person name="Ashrafi H."/>
            <person name="Zheng Z."/>
            <person name="Cheng S."/>
            <person name="Spooner D."/>
            <person name="Van Deynze A."/>
            <person name="Simon P."/>
        </authorList>
    </citation>
    <scope>NUCLEOTIDE SEQUENCE</scope>
    <source>
        <tissue evidence="7">Leaf</tissue>
    </source>
</reference>
<dbReference type="SMART" id="SM00380">
    <property type="entry name" value="AP2"/>
    <property type="match status" value="1"/>
</dbReference>
<gene>
    <name evidence="7" type="ORF">DCAR_0727625</name>
</gene>
<evidence type="ECO:0000256" key="5">
    <source>
        <dbReference type="ARBA" id="ARBA00023242"/>
    </source>
</evidence>
<keyword evidence="2" id="KW-0805">Transcription regulation</keyword>
<reference evidence="7" key="2">
    <citation type="submission" date="2022-03" db="EMBL/GenBank/DDBJ databases">
        <title>Draft title - Genomic analysis of global carrot germplasm unveils the trajectory of domestication and the origin of high carotenoid orange carrot.</title>
        <authorList>
            <person name="Iorizzo M."/>
            <person name="Ellison S."/>
            <person name="Senalik D."/>
            <person name="Macko-Podgorni A."/>
            <person name="Grzebelus D."/>
            <person name="Bostan H."/>
            <person name="Rolling W."/>
            <person name="Curaba J."/>
            <person name="Simon P."/>
        </authorList>
    </citation>
    <scope>NUCLEOTIDE SEQUENCE</scope>
    <source>
        <tissue evidence="7">Leaf</tissue>
    </source>
</reference>
<dbReference type="SUPFAM" id="SSF54171">
    <property type="entry name" value="DNA-binding domain"/>
    <property type="match status" value="1"/>
</dbReference>
<organism evidence="7 8">
    <name type="scientific">Daucus carota subsp. sativus</name>
    <name type="common">Carrot</name>
    <dbReference type="NCBI Taxonomy" id="79200"/>
    <lineage>
        <taxon>Eukaryota</taxon>
        <taxon>Viridiplantae</taxon>
        <taxon>Streptophyta</taxon>
        <taxon>Embryophyta</taxon>
        <taxon>Tracheophyta</taxon>
        <taxon>Spermatophyta</taxon>
        <taxon>Magnoliopsida</taxon>
        <taxon>eudicotyledons</taxon>
        <taxon>Gunneridae</taxon>
        <taxon>Pentapetalae</taxon>
        <taxon>asterids</taxon>
        <taxon>campanulids</taxon>
        <taxon>Apiales</taxon>
        <taxon>Apiaceae</taxon>
        <taxon>Apioideae</taxon>
        <taxon>Scandiceae</taxon>
        <taxon>Daucinae</taxon>
        <taxon>Daucus</taxon>
        <taxon>Daucus sect. Daucus</taxon>
    </lineage>
</organism>
<keyword evidence="4" id="KW-0804">Transcription</keyword>
<feature type="domain" description="AP2/ERF" evidence="6">
    <location>
        <begin position="7"/>
        <end position="70"/>
    </location>
</feature>
<dbReference type="PANTHER" id="PTHR31194:SF192">
    <property type="entry name" value="OS02G0797100 PROTEIN"/>
    <property type="match status" value="1"/>
</dbReference>